<dbReference type="InterPro" id="IPR036010">
    <property type="entry name" value="2Fe-2S_ferredoxin-like_sf"/>
</dbReference>
<dbReference type="GO" id="GO:0005506">
    <property type="term" value="F:iron ion binding"/>
    <property type="evidence" value="ECO:0007669"/>
    <property type="project" value="InterPro"/>
</dbReference>
<dbReference type="PIRSF" id="PIRSF036557">
    <property type="entry name" value="XdhA_RC"/>
    <property type="match status" value="1"/>
</dbReference>
<dbReference type="InterPro" id="IPR016167">
    <property type="entry name" value="FAD-bd_PCMH_sub1"/>
</dbReference>
<proteinExistence type="predicted"/>
<dbReference type="Pfam" id="PF03450">
    <property type="entry name" value="CO_deh_flav_C"/>
    <property type="match status" value="1"/>
</dbReference>
<dbReference type="InterPro" id="IPR012175">
    <property type="entry name" value="Xanth_DH_ssu_bac"/>
</dbReference>
<dbReference type="InterPro" id="IPR036884">
    <property type="entry name" value="2Fe-2S-bd_dom_sf"/>
</dbReference>
<feature type="domain" description="FAD-binding PCMH-type" evidence="7">
    <location>
        <begin position="196"/>
        <end position="369"/>
    </location>
</feature>
<reference evidence="8 9" key="1">
    <citation type="submission" date="2012-09" db="EMBL/GenBank/DDBJ databases">
        <title>Draft Genome Sequences of 6 Strains from Genus Thauera.</title>
        <authorList>
            <person name="Liu B."/>
            <person name="Shapleigh J.P."/>
            <person name="Frostegard A.H."/>
        </authorList>
    </citation>
    <scope>NUCLEOTIDE SEQUENCE [LARGE SCALE GENOMIC DNA]</scope>
    <source>
        <strain evidence="8 9">B4P</strain>
    </source>
</reference>
<dbReference type="EMBL" id="AMXF01000116">
    <property type="protein sequence ID" value="ENO96335.1"/>
    <property type="molecule type" value="Genomic_DNA"/>
</dbReference>
<dbReference type="InterPro" id="IPR002888">
    <property type="entry name" value="2Fe-2S-bd"/>
</dbReference>
<dbReference type="SUPFAM" id="SSF55447">
    <property type="entry name" value="CO dehydrogenase flavoprotein C-terminal domain-like"/>
    <property type="match status" value="1"/>
</dbReference>
<accession>N6YXM9</accession>
<dbReference type="GO" id="GO:0051537">
    <property type="term" value="F:2 iron, 2 sulfur cluster binding"/>
    <property type="evidence" value="ECO:0007669"/>
    <property type="project" value="InterPro"/>
</dbReference>
<dbReference type="PROSITE" id="PS51387">
    <property type="entry name" value="FAD_PCMH"/>
    <property type="match status" value="1"/>
</dbReference>
<evidence type="ECO:0000313" key="8">
    <source>
        <dbReference type="EMBL" id="ENO96335.1"/>
    </source>
</evidence>
<dbReference type="Pfam" id="PF01799">
    <property type="entry name" value="Fer2_2"/>
    <property type="match status" value="1"/>
</dbReference>
<dbReference type="Gene3D" id="3.30.43.10">
    <property type="entry name" value="Uridine Diphospho-n-acetylenolpyruvylglucosamine Reductase, domain 2"/>
    <property type="match status" value="1"/>
</dbReference>
<dbReference type="InterPro" id="IPR012675">
    <property type="entry name" value="Beta-grasp_dom_sf"/>
</dbReference>
<protein>
    <submittedName>
        <fullName evidence="8">Xanthine dehydrogenase, small subunit</fullName>
    </submittedName>
</protein>
<organism evidence="8 9">
    <name type="scientific">Thauera phenylacetica B4P</name>
    <dbReference type="NCBI Taxonomy" id="1234382"/>
    <lineage>
        <taxon>Bacteria</taxon>
        <taxon>Pseudomonadati</taxon>
        <taxon>Pseudomonadota</taxon>
        <taxon>Betaproteobacteria</taxon>
        <taxon>Rhodocyclales</taxon>
        <taxon>Zoogloeaceae</taxon>
        <taxon>Thauera</taxon>
    </lineage>
</organism>
<dbReference type="Gene3D" id="3.30.465.10">
    <property type="match status" value="1"/>
</dbReference>
<keyword evidence="3" id="KW-0274">FAD</keyword>
<dbReference type="InterPro" id="IPR005107">
    <property type="entry name" value="CO_DH_flav_C"/>
</dbReference>
<dbReference type="Gene3D" id="3.10.20.30">
    <property type="match status" value="1"/>
</dbReference>
<dbReference type="GO" id="GO:0071949">
    <property type="term" value="F:FAD binding"/>
    <property type="evidence" value="ECO:0007669"/>
    <property type="project" value="InterPro"/>
</dbReference>
<dbReference type="SUPFAM" id="SSF54292">
    <property type="entry name" value="2Fe-2S ferredoxin-like"/>
    <property type="match status" value="1"/>
</dbReference>
<keyword evidence="1" id="KW-0285">Flavoprotein</keyword>
<dbReference type="PROSITE" id="PS00197">
    <property type="entry name" value="2FE2S_FER_1"/>
    <property type="match status" value="1"/>
</dbReference>
<dbReference type="PANTHER" id="PTHR45444:SF3">
    <property type="entry name" value="XANTHINE DEHYDROGENASE"/>
    <property type="match status" value="1"/>
</dbReference>
<evidence type="ECO:0000256" key="2">
    <source>
        <dbReference type="ARBA" id="ARBA00022723"/>
    </source>
</evidence>
<dbReference type="InterPro" id="IPR036683">
    <property type="entry name" value="CO_DH_flav_C_dom_sf"/>
</dbReference>
<dbReference type="Pfam" id="PF00111">
    <property type="entry name" value="Fer2"/>
    <property type="match status" value="1"/>
</dbReference>
<sequence>MDSQTIRILLDGEPVEVAGVAPTTSLLAWLRAARGLTGTKEGCNEGDCGACTVVVATLAGDGTALELASINACLCFLPTLDGKAVFTVEYLRAQAGGELHPVQQALVNCHGSQCGFCTPGFAMSLWALYNACVADGSRPDAARIRSTLTGNLCRCTGYRPIVEAGERMFDRPARVLDREALRRQLLAQQRTTPLDYTHAGARFVAPRTLAALLELRARHPEATLLAGGTDVGVWVNKQLRTLSPLLYLGEVAELHGVEEDDGVLHVGAGASLTTAFAALARHWPELGELWERFASPPVRNAGTLGGNVANGSPIGDAMPALIALGARVVLASVRGRRSLALEDFYLDYMKKDLAADELVAAIELPRSAAGLRFRTWKLSKRFDSDISAVCGAFALRLQDGVVRAPRIAFGGMAATPRRAARTEAALDGRPWDEVTLALAVQALALDFDPLTDLRASASYRRRAAAGLLRRFFLETRADAPLAPAQTRVFAAFDPGAAVPHGEDA</sequence>
<evidence type="ECO:0000256" key="1">
    <source>
        <dbReference type="ARBA" id="ARBA00022630"/>
    </source>
</evidence>
<dbReference type="RefSeq" id="WP_004366638.1">
    <property type="nucleotide sequence ID" value="NZ_AMXF01000116.1"/>
</dbReference>
<gene>
    <name evidence="8" type="ORF">C667_14429</name>
</gene>
<dbReference type="InterPro" id="IPR016166">
    <property type="entry name" value="FAD-bd_PCMH"/>
</dbReference>
<evidence type="ECO:0000259" key="6">
    <source>
        <dbReference type="PROSITE" id="PS51085"/>
    </source>
</evidence>
<keyword evidence="9" id="KW-1185">Reference proteome</keyword>
<dbReference type="Proteomes" id="UP000013047">
    <property type="component" value="Unassembled WGS sequence"/>
</dbReference>
<dbReference type="Pfam" id="PF00941">
    <property type="entry name" value="FAD_binding_5"/>
    <property type="match status" value="1"/>
</dbReference>
<dbReference type="SUPFAM" id="SSF47741">
    <property type="entry name" value="CO dehydrogenase ISP C-domain like"/>
    <property type="match status" value="1"/>
</dbReference>
<dbReference type="InterPro" id="IPR001041">
    <property type="entry name" value="2Fe-2S_ferredoxin-type"/>
</dbReference>
<dbReference type="PROSITE" id="PS51085">
    <property type="entry name" value="2FE2S_FER_2"/>
    <property type="match status" value="1"/>
</dbReference>
<dbReference type="InterPro" id="IPR016208">
    <property type="entry name" value="Ald_Oxase/xanthine_DH-like"/>
</dbReference>
<feature type="domain" description="2Fe-2S ferredoxin-type" evidence="6">
    <location>
        <begin position="4"/>
        <end position="91"/>
    </location>
</feature>
<evidence type="ECO:0000256" key="4">
    <source>
        <dbReference type="ARBA" id="ARBA00023002"/>
    </source>
</evidence>
<dbReference type="InterPro" id="IPR016169">
    <property type="entry name" value="FAD-bd_PCMH_sub2"/>
</dbReference>
<name>N6YXM9_9RHOO</name>
<evidence type="ECO:0000313" key="9">
    <source>
        <dbReference type="Proteomes" id="UP000013047"/>
    </source>
</evidence>
<dbReference type="SUPFAM" id="SSF56176">
    <property type="entry name" value="FAD-binding/transporter-associated domain-like"/>
    <property type="match status" value="1"/>
</dbReference>
<dbReference type="InterPro" id="IPR014307">
    <property type="entry name" value="Xanthine_DH_ssu"/>
</dbReference>
<dbReference type="SMART" id="SM01092">
    <property type="entry name" value="CO_deh_flav_C"/>
    <property type="match status" value="1"/>
</dbReference>
<keyword evidence="5" id="KW-0408">Iron</keyword>
<comment type="caution">
    <text evidence="8">The sequence shown here is derived from an EMBL/GenBank/DDBJ whole genome shotgun (WGS) entry which is preliminary data.</text>
</comment>
<dbReference type="Gene3D" id="1.10.150.120">
    <property type="entry name" value="[2Fe-2S]-binding domain"/>
    <property type="match status" value="1"/>
</dbReference>
<dbReference type="InterPro" id="IPR002346">
    <property type="entry name" value="Mopterin_DH_FAD-bd"/>
</dbReference>
<evidence type="ECO:0000256" key="3">
    <source>
        <dbReference type="ARBA" id="ARBA00022827"/>
    </source>
</evidence>
<dbReference type="Gene3D" id="3.30.390.50">
    <property type="entry name" value="CO dehydrogenase flavoprotein, C-terminal domain"/>
    <property type="match status" value="1"/>
</dbReference>
<dbReference type="InterPro" id="IPR036318">
    <property type="entry name" value="FAD-bd_PCMH-like_sf"/>
</dbReference>
<dbReference type="OrthoDB" id="9179439at2"/>
<dbReference type="GO" id="GO:0004854">
    <property type="term" value="F:xanthine dehydrogenase activity"/>
    <property type="evidence" value="ECO:0007669"/>
    <property type="project" value="InterPro"/>
</dbReference>
<keyword evidence="2" id="KW-0479">Metal-binding</keyword>
<dbReference type="NCBIfam" id="TIGR02963">
    <property type="entry name" value="xanthine_xdhA"/>
    <property type="match status" value="1"/>
</dbReference>
<keyword evidence="4" id="KW-0560">Oxidoreductase</keyword>
<dbReference type="PANTHER" id="PTHR45444">
    <property type="entry name" value="XANTHINE DEHYDROGENASE"/>
    <property type="match status" value="1"/>
</dbReference>
<evidence type="ECO:0000256" key="5">
    <source>
        <dbReference type="ARBA" id="ARBA00023004"/>
    </source>
</evidence>
<dbReference type="InterPro" id="IPR006058">
    <property type="entry name" value="2Fe2S_fd_BS"/>
</dbReference>
<evidence type="ECO:0000259" key="7">
    <source>
        <dbReference type="PROSITE" id="PS51387"/>
    </source>
</evidence>
<dbReference type="AlphaFoldDB" id="N6YXM9"/>